<dbReference type="PANTHER" id="PTHR30055:SF234">
    <property type="entry name" value="HTH-TYPE TRANSCRIPTIONAL REGULATOR BETI"/>
    <property type="match status" value="1"/>
</dbReference>
<dbReference type="EMBL" id="LYBM01000018">
    <property type="protein sequence ID" value="ODA33161.1"/>
    <property type="molecule type" value="Genomic_DNA"/>
</dbReference>
<dbReference type="PANTHER" id="PTHR30055">
    <property type="entry name" value="HTH-TYPE TRANSCRIPTIONAL REGULATOR RUTR"/>
    <property type="match status" value="1"/>
</dbReference>
<evidence type="ECO:0000313" key="7">
    <source>
        <dbReference type="Proteomes" id="UP000094936"/>
    </source>
</evidence>
<dbReference type="InterPro" id="IPR001647">
    <property type="entry name" value="HTH_TetR"/>
</dbReference>
<evidence type="ECO:0000256" key="2">
    <source>
        <dbReference type="ARBA" id="ARBA00023125"/>
    </source>
</evidence>
<dbReference type="InterPro" id="IPR036271">
    <property type="entry name" value="Tet_transcr_reg_TetR-rel_C_sf"/>
</dbReference>
<reference evidence="6 7" key="1">
    <citation type="submission" date="2016-05" db="EMBL/GenBank/DDBJ databases">
        <title>Genomic Taxonomy of the Vibrionaceae.</title>
        <authorList>
            <person name="Gomez-Gil B."/>
            <person name="Enciso-Ibarra J."/>
        </authorList>
    </citation>
    <scope>NUCLEOTIDE SEQUENCE [LARGE SCALE GENOMIC DNA]</scope>
    <source>
        <strain evidence="6 7">CAIM 1920</strain>
    </source>
</reference>
<feature type="DNA-binding region" description="H-T-H motif" evidence="4">
    <location>
        <begin position="38"/>
        <end position="57"/>
    </location>
</feature>
<keyword evidence="3" id="KW-0804">Transcription</keyword>
<dbReference type="OrthoDB" id="155497at2"/>
<dbReference type="RefSeq" id="WP_068902213.1">
    <property type="nucleotide sequence ID" value="NZ_JBHUIF010000019.1"/>
</dbReference>
<dbReference type="GO" id="GO:0000976">
    <property type="term" value="F:transcription cis-regulatory region binding"/>
    <property type="evidence" value="ECO:0007669"/>
    <property type="project" value="TreeGrafter"/>
</dbReference>
<dbReference type="Pfam" id="PF00440">
    <property type="entry name" value="TetR_N"/>
    <property type="match status" value="1"/>
</dbReference>
<proteinExistence type="predicted"/>
<keyword evidence="7" id="KW-1185">Reference proteome</keyword>
<evidence type="ECO:0000313" key="6">
    <source>
        <dbReference type="EMBL" id="ODA33161.1"/>
    </source>
</evidence>
<organism evidence="6 7">
    <name type="scientific">Veronia pacifica</name>
    <dbReference type="NCBI Taxonomy" id="1080227"/>
    <lineage>
        <taxon>Bacteria</taxon>
        <taxon>Pseudomonadati</taxon>
        <taxon>Pseudomonadota</taxon>
        <taxon>Gammaproteobacteria</taxon>
        <taxon>Vibrionales</taxon>
        <taxon>Vibrionaceae</taxon>
        <taxon>Veronia</taxon>
    </lineage>
</organism>
<dbReference type="PRINTS" id="PR00455">
    <property type="entry name" value="HTHTETR"/>
</dbReference>
<dbReference type="InterPro" id="IPR009057">
    <property type="entry name" value="Homeodomain-like_sf"/>
</dbReference>
<dbReference type="Proteomes" id="UP000094936">
    <property type="component" value="Unassembled WGS sequence"/>
</dbReference>
<dbReference type="AlphaFoldDB" id="A0A1C3EIU3"/>
<dbReference type="STRING" id="1080227.A8L45_11050"/>
<dbReference type="SUPFAM" id="SSF48498">
    <property type="entry name" value="Tetracyclin repressor-like, C-terminal domain"/>
    <property type="match status" value="1"/>
</dbReference>
<keyword evidence="1" id="KW-0805">Transcription regulation</keyword>
<dbReference type="PROSITE" id="PS50977">
    <property type="entry name" value="HTH_TETR_2"/>
    <property type="match status" value="1"/>
</dbReference>
<evidence type="ECO:0000256" key="3">
    <source>
        <dbReference type="ARBA" id="ARBA00023163"/>
    </source>
</evidence>
<protein>
    <submittedName>
        <fullName evidence="6">LuxR family transcriptional regulator</fullName>
    </submittedName>
</protein>
<accession>A0A1C3EIU3</accession>
<evidence type="ECO:0000256" key="1">
    <source>
        <dbReference type="ARBA" id="ARBA00023015"/>
    </source>
</evidence>
<keyword evidence="2 4" id="KW-0238">DNA-binding</keyword>
<dbReference type="InterPro" id="IPR050109">
    <property type="entry name" value="HTH-type_TetR-like_transc_reg"/>
</dbReference>
<evidence type="ECO:0000256" key="4">
    <source>
        <dbReference type="PROSITE-ProRule" id="PRU00335"/>
    </source>
</evidence>
<name>A0A1C3EIU3_9GAMM</name>
<gene>
    <name evidence="6" type="ORF">A8L45_11050</name>
</gene>
<feature type="domain" description="HTH tetR-type" evidence="5">
    <location>
        <begin position="15"/>
        <end position="75"/>
    </location>
</feature>
<dbReference type="SUPFAM" id="SSF46689">
    <property type="entry name" value="Homeodomain-like"/>
    <property type="match status" value="1"/>
</dbReference>
<dbReference type="GO" id="GO:0003700">
    <property type="term" value="F:DNA-binding transcription factor activity"/>
    <property type="evidence" value="ECO:0007669"/>
    <property type="project" value="TreeGrafter"/>
</dbReference>
<comment type="caution">
    <text evidence="6">The sequence shown here is derived from an EMBL/GenBank/DDBJ whole genome shotgun (WGS) entry which is preliminary data.</text>
</comment>
<sequence length="201" mass="22795">MTTSNGRVRTRLSPQQRKEQLLNCALNAFARRGIARAGHADIADVANVSVATVFNYFPSRDELVEAVLNEAEREFTSILSNSVTQEPHSLRASLNRVTAEVIDAALDEQDWLKIWFEWSTSIRENIWPQFAKSNQKFIDRLSEQFQAGMARDELNSPHTPEDLASMVNGIIYMLYLHANQHADKEQLTSKAQAYINVLMEA</sequence>
<evidence type="ECO:0000259" key="5">
    <source>
        <dbReference type="PROSITE" id="PS50977"/>
    </source>
</evidence>
<dbReference type="Gene3D" id="1.10.357.10">
    <property type="entry name" value="Tetracycline Repressor, domain 2"/>
    <property type="match status" value="1"/>
</dbReference>